<feature type="transmembrane region" description="Helical" evidence="12">
    <location>
        <begin position="265"/>
        <end position="286"/>
    </location>
</feature>
<keyword evidence="6" id="KW-0418">Kinase</keyword>
<accession>A0A8J2YX62</accession>
<reference evidence="15" key="2">
    <citation type="submission" date="2020-09" db="EMBL/GenBank/DDBJ databases">
        <authorList>
            <person name="Sun Q."/>
            <person name="Zhou Y."/>
        </authorList>
    </citation>
    <scope>NUCLEOTIDE SEQUENCE</scope>
    <source>
        <strain evidence="15">CGMCC 1.15725</strain>
    </source>
</reference>
<feature type="transmembrane region" description="Helical" evidence="12">
    <location>
        <begin position="230"/>
        <end position="253"/>
    </location>
</feature>
<sequence length="834" mass="89581">MTDTGERMFLSTALPSRGEQRVAVGVGLVSVLVFALCVPFAQIQFAGVPAFIPIYESAVVINDLLTVALLIGQFRMERTPALLALVGGYLFTALLAALHLMSFPGVFAPGGLLGAGPQSTAWLYMFWHGGFPLAVVLYAVLKPRNGAAAPEHVRRRRVRHVRYMIGGAILLVAAVAAILAALATTWASALPALMVANHFTPAQQIAIWTVWTFDLIALVAMAVRRPITVLDLWLMVVLSAWLLDVALSGMLNAARWDLGFYAGRIYGLFASSFVLVVLLLQTLALYGRLAEAHGALGRQAAAIEEARRLAEAANRAKSDFLANMSHEIRTPMNGVIGMNTLLLRTNLDAEQRRFADAVRRSAEVLLDLINDILDLSKLEAGRLQLEAIDFDLTEVIEGPVELMAPKAREKGLELSCFIDAEARRVVRGDSNRLRQIVLNLLSNAIKFTLHGAVAITASGERLGQGLTRIEIAVADTGIGISPALAGRLFDKFEQGDSSMTRRFGGTGLGLSISKQLLGLMGGTIHAEPRTGGGTVFRVVLVLPDGESGLARGAADPSVLAGLRVLVVDDTEMNRVVFHQQLADEGIEVEEAADAAEALAALGHADEAGRPFDIALLDHDMPGMTGDHLGETIRLHVEWRQPKLVLVSSVDGPGRSGRARTRFDAALTKPVRHQALVECLARLMGASKPAVDVPAMVDGTMPVHATAVAAAGARLLLVEDNEVNQILATEVLRDAGYTVGVAGDGLEALDAVAREPWDLILMDVQMPQLDGFEATRQLRAQGHTLPIIAMTANAMTGDRERCLEVGMDDYISKPLDLDELVERVGRWLADLAARV</sequence>
<evidence type="ECO:0000256" key="3">
    <source>
        <dbReference type="ARBA" id="ARBA00022553"/>
    </source>
</evidence>
<evidence type="ECO:0000256" key="10">
    <source>
        <dbReference type="ARBA" id="ARBA00068150"/>
    </source>
</evidence>
<dbReference type="SMART" id="SM00387">
    <property type="entry name" value="HATPase_c"/>
    <property type="match status" value="1"/>
</dbReference>
<evidence type="ECO:0000313" key="16">
    <source>
        <dbReference type="Proteomes" id="UP000646365"/>
    </source>
</evidence>
<organism evidence="15 16">
    <name type="scientific">Aliidongia dinghuensis</name>
    <dbReference type="NCBI Taxonomy" id="1867774"/>
    <lineage>
        <taxon>Bacteria</taxon>
        <taxon>Pseudomonadati</taxon>
        <taxon>Pseudomonadota</taxon>
        <taxon>Alphaproteobacteria</taxon>
        <taxon>Rhodospirillales</taxon>
        <taxon>Dongiaceae</taxon>
        <taxon>Aliidongia</taxon>
    </lineage>
</organism>
<keyword evidence="12" id="KW-1133">Transmembrane helix</keyword>
<evidence type="ECO:0000256" key="8">
    <source>
        <dbReference type="ARBA" id="ARBA00023012"/>
    </source>
</evidence>
<keyword evidence="4" id="KW-0808">Transferase</keyword>
<keyword evidence="12" id="KW-0812">Transmembrane</keyword>
<evidence type="ECO:0000256" key="11">
    <source>
        <dbReference type="PROSITE-ProRule" id="PRU00169"/>
    </source>
</evidence>
<keyword evidence="16" id="KW-1185">Reference proteome</keyword>
<feature type="domain" description="Response regulatory" evidence="14">
    <location>
        <begin position="563"/>
        <end position="683"/>
    </location>
</feature>
<keyword evidence="3 11" id="KW-0597">Phosphoprotein</keyword>
<dbReference type="CDD" id="cd00082">
    <property type="entry name" value="HisKA"/>
    <property type="match status" value="1"/>
</dbReference>
<dbReference type="InterPro" id="IPR033424">
    <property type="entry name" value="MASE4"/>
</dbReference>
<dbReference type="Gene3D" id="1.10.287.130">
    <property type="match status" value="1"/>
</dbReference>
<feature type="domain" description="Response regulatory" evidence="14">
    <location>
        <begin position="713"/>
        <end position="827"/>
    </location>
</feature>
<dbReference type="PROSITE" id="PS50110">
    <property type="entry name" value="RESPONSE_REGULATORY"/>
    <property type="match status" value="2"/>
</dbReference>
<dbReference type="Gene3D" id="3.30.565.10">
    <property type="entry name" value="Histidine kinase-like ATPase, C-terminal domain"/>
    <property type="match status" value="1"/>
</dbReference>
<keyword evidence="12" id="KW-0472">Membrane</keyword>
<comment type="catalytic activity">
    <reaction evidence="1">
        <text>ATP + protein L-histidine = ADP + protein N-phospho-L-histidine.</text>
        <dbReference type="EC" id="2.7.13.3"/>
    </reaction>
</comment>
<dbReference type="SUPFAM" id="SSF52172">
    <property type="entry name" value="CheY-like"/>
    <property type="match status" value="2"/>
</dbReference>
<feature type="transmembrane region" description="Helical" evidence="12">
    <location>
        <begin position="81"/>
        <end position="101"/>
    </location>
</feature>
<dbReference type="GO" id="GO:0000155">
    <property type="term" value="F:phosphorelay sensor kinase activity"/>
    <property type="evidence" value="ECO:0007669"/>
    <property type="project" value="InterPro"/>
</dbReference>
<dbReference type="InterPro" id="IPR003594">
    <property type="entry name" value="HATPase_dom"/>
</dbReference>
<dbReference type="InterPro" id="IPR036890">
    <property type="entry name" value="HATPase_C_sf"/>
</dbReference>
<dbReference type="InterPro" id="IPR001789">
    <property type="entry name" value="Sig_transdc_resp-reg_receiver"/>
</dbReference>
<dbReference type="Pfam" id="PF02518">
    <property type="entry name" value="HATPase_c"/>
    <property type="match status" value="1"/>
</dbReference>
<dbReference type="InterPro" id="IPR003661">
    <property type="entry name" value="HisK_dim/P_dom"/>
</dbReference>
<dbReference type="CDD" id="cd17546">
    <property type="entry name" value="REC_hyHK_CKI1_RcsC-like"/>
    <property type="match status" value="1"/>
</dbReference>
<dbReference type="EMBL" id="BMJQ01000011">
    <property type="protein sequence ID" value="GGF30465.1"/>
    <property type="molecule type" value="Genomic_DNA"/>
</dbReference>
<feature type="transmembrane region" description="Helical" evidence="12">
    <location>
        <begin position="121"/>
        <end position="141"/>
    </location>
</feature>
<dbReference type="InterPro" id="IPR011006">
    <property type="entry name" value="CheY-like_superfamily"/>
</dbReference>
<protein>
    <recommendedName>
        <fullName evidence="10">Sensory/regulatory protein RpfC</fullName>
        <ecNumber evidence="2">2.7.13.3</ecNumber>
    </recommendedName>
</protein>
<dbReference type="PANTHER" id="PTHR45339:SF5">
    <property type="entry name" value="HISTIDINE KINASE"/>
    <property type="match status" value="1"/>
</dbReference>
<feature type="transmembrane region" description="Helical" evidence="12">
    <location>
        <begin position="161"/>
        <end position="185"/>
    </location>
</feature>
<keyword evidence="8" id="KW-0902">Two-component regulatory system</keyword>
<feature type="transmembrane region" description="Helical" evidence="12">
    <location>
        <begin position="21"/>
        <end position="42"/>
    </location>
</feature>
<dbReference type="EC" id="2.7.13.3" evidence="2"/>
<dbReference type="SUPFAM" id="SSF55874">
    <property type="entry name" value="ATPase domain of HSP90 chaperone/DNA topoisomerase II/histidine kinase"/>
    <property type="match status" value="1"/>
</dbReference>
<dbReference type="FunFam" id="3.30.565.10:FF:000010">
    <property type="entry name" value="Sensor histidine kinase RcsC"/>
    <property type="match status" value="1"/>
</dbReference>
<dbReference type="PROSITE" id="PS50109">
    <property type="entry name" value="HIS_KIN"/>
    <property type="match status" value="1"/>
</dbReference>
<dbReference type="FunFam" id="1.10.287.130:FF:000002">
    <property type="entry name" value="Two-component osmosensing histidine kinase"/>
    <property type="match status" value="1"/>
</dbReference>
<feature type="modified residue" description="4-aspartylphosphate" evidence="11">
    <location>
        <position position="617"/>
    </location>
</feature>
<reference evidence="15" key="1">
    <citation type="journal article" date="2014" name="Int. J. Syst. Evol. Microbiol.">
        <title>Complete genome sequence of Corynebacterium casei LMG S-19264T (=DSM 44701T), isolated from a smear-ripened cheese.</title>
        <authorList>
            <consortium name="US DOE Joint Genome Institute (JGI-PGF)"/>
            <person name="Walter F."/>
            <person name="Albersmeier A."/>
            <person name="Kalinowski J."/>
            <person name="Ruckert C."/>
        </authorList>
    </citation>
    <scope>NUCLEOTIDE SEQUENCE</scope>
    <source>
        <strain evidence="15">CGMCC 1.15725</strain>
    </source>
</reference>
<feature type="domain" description="Histidine kinase" evidence="13">
    <location>
        <begin position="323"/>
        <end position="544"/>
    </location>
</feature>
<comment type="caution">
    <text evidence="15">The sequence shown here is derived from an EMBL/GenBank/DDBJ whole genome shotgun (WGS) entry which is preliminary data.</text>
</comment>
<dbReference type="CDD" id="cd16922">
    <property type="entry name" value="HATPase_EvgS-ArcB-TorS-like"/>
    <property type="match status" value="1"/>
</dbReference>
<dbReference type="Pfam" id="PF00072">
    <property type="entry name" value="Response_reg"/>
    <property type="match status" value="2"/>
</dbReference>
<evidence type="ECO:0000256" key="1">
    <source>
        <dbReference type="ARBA" id="ARBA00000085"/>
    </source>
</evidence>
<evidence type="ECO:0000256" key="4">
    <source>
        <dbReference type="ARBA" id="ARBA00022679"/>
    </source>
</evidence>
<evidence type="ECO:0000256" key="12">
    <source>
        <dbReference type="SAM" id="Phobius"/>
    </source>
</evidence>
<dbReference type="InterPro" id="IPR036097">
    <property type="entry name" value="HisK_dim/P_sf"/>
</dbReference>
<keyword evidence="5" id="KW-0547">Nucleotide-binding</keyword>
<evidence type="ECO:0000256" key="2">
    <source>
        <dbReference type="ARBA" id="ARBA00012438"/>
    </source>
</evidence>
<feature type="transmembrane region" description="Helical" evidence="12">
    <location>
        <begin position="205"/>
        <end position="223"/>
    </location>
</feature>
<dbReference type="GO" id="GO:0005524">
    <property type="term" value="F:ATP binding"/>
    <property type="evidence" value="ECO:0007669"/>
    <property type="project" value="UniProtKB-KW"/>
</dbReference>
<evidence type="ECO:0000259" key="13">
    <source>
        <dbReference type="PROSITE" id="PS50109"/>
    </source>
</evidence>
<dbReference type="SMART" id="SM00448">
    <property type="entry name" value="REC"/>
    <property type="match status" value="2"/>
</dbReference>
<proteinExistence type="predicted"/>
<evidence type="ECO:0000256" key="5">
    <source>
        <dbReference type="ARBA" id="ARBA00022741"/>
    </source>
</evidence>
<dbReference type="Proteomes" id="UP000646365">
    <property type="component" value="Unassembled WGS sequence"/>
</dbReference>
<dbReference type="PANTHER" id="PTHR45339">
    <property type="entry name" value="HYBRID SIGNAL TRANSDUCTION HISTIDINE KINASE J"/>
    <property type="match status" value="1"/>
</dbReference>
<evidence type="ECO:0000256" key="9">
    <source>
        <dbReference type="ARBA" id="ARBA00064003"/>
    </source>
</evidence>
<dbReference type="Pfam" id="PF17158">
    <property type="entry name" value="MASE4"/>
    <property type="match status" value="1"/>
</dbReference>
<evidence type="ECO:0000313" key="15">
    <source>
        <dbReference type="EMBL" id="GGF30465.1"/>
    </source>
</evidence>
<dbReference type="InterPro" id="IPR004358">
    <property type="entry name" value="Sig_transdc_His_kin-like_C"/>
</dbReference>
<feature type="transmembrane region" description="Helical" evidence="12">
    <location>
        <begin position="54"/>
        <end position="74"/>
    </location>
</feature>
<name>A0A8J2YX62_9PROT</name>
<comment type="subunit">
    <text evidence="9">At low DSF concentrations, interacts with RpfF.</text>
</comment>
<dbReference type="InterPro" id="IPR005467">
    <property type="entry name" value="His_kinase_dom"/>
</dbReference>
<dbReference type="SUPFAM" id="SSF47384">
    <property type="entry name" value="Homodimeric domain of signal transducing histidine kinase"/>
    <property type="match status" value="1"/>
</dbReference>
<dbReference type="PRINTS" id="PR00344">
    <property type="entry name" value="BCTRLSENSOR"/>
</dbReference>
<dbReference type="AlphaFoldDB" id="A0A8J2YX62"/>
<dbReference type="Gene3D" id="3.40.50.2300">
    <property type="match status" value="2"/>
</dbReference>
<evidence type="ECO:0000256" key="6">
    <source>
        <dbReference type="ARBA" id="ARBA00022777"/>
    </source>
</evidence>
<evidence type="ECO:0000259" key="14">
    <source>
        <dbReference type="PROSITE" id="PS50110"/>
    </source>
</evidence>
<dbReference type="SMART" id="SM00388">
    <property type="entry name" value="HisKA"/>
    <property type="match status" value="1"/>
</dbReference>
<gene>
    <name evidence="15" type="ORF">GCM10011611_40690</name>
</gene>
<feature type="modified residue" description="4-aspartylphosphate" evidence="11">
    <location>
        <position position="762"/>
    </location>
</feature>
<dbReference type="Pfam" id="PF00512">
    <property type="entry name" value="HisKA"/>
    <property type="match status" value="1"/>
</dbReference>
<evidence type="ECO:0000256" key="7">
    <source>
        <dbReference type="ARBA" id="ARBA00022840"/>
    </source>
</evidence>
<keyword evidence="7" id="KW-0067">ATP-binding</keyword>